<proteinExistence type="predicted"/>
<organism evidence="3 4">
    <name type="scientific">Methylobacterium haplocladii</name>
    <dbReference type="NCBI Taxonomy" id="1176176"/>
    <lineage>
        <taxon>Bacteria</taxon>
        <taxon>Pseudomonadati</taxon>
        <taxon>Pseudomonadota</taxon>
        <taxon>Alphaproteobacteria</taxon>
        <taxon>Hyphomicrobiales</taxon>
        <taxon>Methylobacteriaceae</taxon>
        <taxon>Methylobacterium</taxon>
    </lineage>
</organism>
<dbReference type="Gene3D" id="1.10.443.10">
    <property type="entry name" value="Intergrase catalytic core"/>
    <property type="match status" value="1"/>
</dbReference>
<sequence length="531" mass="58609">MNAPLLGPPKRHVPILVPAPREAIEGDYYGKRVVLDGPVWQLNDFVHPEYALDWASLGFTHRGLVEATADFFVERIQTSSASNVVNHFNALKRVKKLRSFQAWSAPLIAWNQPELNQTLFYEARDQAGFSRGELSHVQRWFGFCARRDGSGVNRTSASILESISIGGEPKGVAVLTLDPQGGPLDDAETTALLQALAAAYEKGTVPIAGLVAVWLCVLLGPNPRMLAMMRDEDFRRVDGRHPEISVPRIKGKDASGRTQFKVRKLDERFARMVEELIAANDAARTGSEWEKDGYAAALFPRREPNPHLAGRPQQAWAMHRTPQEISLLVARTVRSLDVRSPRTGQTLKASPRRFRYTFATRLLREGASPQVVGELLDHKDLQTIRAYLNLRGELVEKLDAAMAMELAPMAQAFLGTLVGSEGEAVRGGTRASRIFGSDPSTADGLGTCGSFSFCGLAAPRACYTCARFQPWLDGPHVRVLDELLRQREERRARGLDGRLITMTDNTILAVADVIHRCENAKLERATSAGEA</sequence>
<dbReference type="GO" id="GO:0015074">
    <property type="term" value="P:DNA integration"/>
    <property type="evidence" value="ECO:0007669"/>
    <property type="project" value="InterPro"/>
</dbReference>
<dbReference type="SUPFAM" id="SSF56349">
    <property type="entry name" value="DNA breaking-rejoining enzymes"/>
    <property type="match status" value="1"/>
</dbReference>
<dbReference type="GO" id="GO:0003677">
    <property type="term" value="F:DNA binding"/>
    <property type="evidence" value="ECO:0007669"/>
    <property type="project" value="InterPro"/>
</dbReference>
<accession>A0A512IN29</accession>
<evidence type="ECO:0000259" key="2">
    <source>
        <dbReference type="PROSITE" id="PS51898"/>
    </source>
</evidence>
<comment type="caution">
    <text evidence="3">The sequence shown here is derived from an EMBL/GenBank/DDBJ whole genome shotgun (WGS) entry which is preliminary data.</text>
</comment>
<dbReference type="InterPro" id="IPR002104">
    <property type="entry name" value="Integrase_catalytic"/>
</dbReference>
<dbReference type="RefSeq" id="WP_238180378.1">
    <property type="nucleotide sequence ID" value="NZ_BJZT01000014.1"/>
</dbReference>
<keyword evidence="1" id="KW-0233">DNA recombination</keyword>
<dbReference type="Proteomes" id="UP000321258">
    <property type="component" value="Unassembled WGS sequence"/>
</dbReference>
<dbReference type="GO" id="GO:0006310">
    <property type="term" value="P:DNA recombination"/>
    <property type="evidence" value="ECO:0007669"/>
    <property type="project" value="UniProtKB-KW"/>
</dbReference>
<reference evidence="3 4" key="1">
    <citation type="submission" date="2019-07" db="EMBL/GenBank/DDBJ databases">
        <title>Whole genome shotgun sequence of Methylobacterium haplocladii NBRC 107714.</title>
        <authorList>
            <person name="Hosoyama A."/>
            <person name="Uohara A."/>
            <person name="Ohji S."/>
            <person name="Ichikawa N."/>
        </authorList>
    </citation>
    <scope>NUCLEOTIDE SEQUENCE [LARGE SCALE GENOMIC DNA]</scope>
    <source>
        <strain evidence="3 4">NBRC 107714</strain>
    </source>
</reference>
<name>A0A512IN29_9HYPH</name>
<evidence type="ECO:0000313" key="4">
    <source>
        <dbReference type="Proteomes" id="UP000321258"/>
    </source>
</evidence>
<dbReference type="InterPro" id="IPR011010">
    <property type="entry name" value="DNA_brk_join_enz"/>
</dbReference>
<dbReference type="EMBL" id="BJZT01000014">
    <property type="protein sequence ID" value="GEO99113.1"/>
    <property type="molecule type" value="Genomic_DNA"/>
</dbReference>
<dbReference type="Pfam" id="PF00589">
    <property type="entry name" value="Phage_integrase"/>
    <property type="match status" value="1"/>
</dbReference>
<gene>
    <name evidence="3" type="ORF">MHA02_15010</name>
</gene>
<dbReference type="InterPro" id="IPR013762">
    <property type="entry name" value="Integrase-like_cat_sf"/>
</dbReference>
<dbReference type="AlphaFoldDB" id="A0A512IN29"/>
<dbReference type="PROSITE" id="PS51898">
    <property type="entry name" value="TYR_RECOMBINASE"/>
    <property type="match status" value="1"/>
</dbReference>
<evidence type="ECO:0000313" key="3">
    <source>
        <dbReference type="EMBL" id="GEO99113.1"/>
    </source>
</evidence>
<protein>
    <recommendedName>
        <fullName evidence="2">Tyr recombinase domain-containing protein</fullName>
    </recommendedName>
</protein>
<feature type="domain" description="Tyr recombinase" evidence="2">
    <location>
        <begin position="179"/>
        <end position="400"/>
    </location>
</feature>
<evidence type="ECO:0000256" key="1">
    <source>
        <dbReference type="ARBA" id="ARBA00023172"/>
    </source>
</evidence>
<keyword evidence="4" id="KW-1185">Reference proteome</keyword>